<dbReference type="Proteomes" id="UP000828390">
    <property type="component" value="Unassembled WGS sequence"/>
</dbReference>
<accession>A0A9D4E620</accession>
<keyword evidence="2" id="KW-1185">Reference proteome</keyword>
<proteinExistence type="predicted"/>
<evidence type="ECO:0000313" key="1">
    <source>
        <dbReference type="EMBL" id="KAH3773443.1"/>
    </source>
</evidence>
<reference evidence="1" key="1">
    <citation type="journal article" date="2019" name="bioRxiv">
        <title>The Genome of the Zebra Mussel, Dreissena polymorpha: A Resource for Invasive Species Research.</title>
        <authorList>
            <person name="McCartney M.A."/>
            <person name="Auch B."/>
            <person name="Kono T."/>
            <person name="Mallez S."/>
            <person name="Zhang Y."/>
            <person name="Obille A."/>
            <person name="Becker A."/>
            <person name="Abrahante J.E."/>
            <person name="Garbe J."/>
            <person name="Badalamenti J.P."/>
            <person name="Herman A."/>
            <person name="Mangelson H."/>
            <person name="Liachko I."/>
            <person name="Sullivan S."/>
            <person name="Sone E.D."/>
            <person name="Koren S."/>
            <person name="Silverstein K.A.T."/>
            <person name="Beckman K.B."/>
            <person name="Gohl D.M."/>
        </authorList>
    </citation>
    <scope>NUCLEOTIDE SEQUENCE</scope>
    <source>
        <strain evidence="1">Duluth1</strain>
        <tissue evidence="1">Whole animal</tissue>
    </source>
</reference>
<name>A0A9D4E620_DREPO</name>
<protein>
    <submittedName>
        <fullName evidence="1">Uncharacterized protein</fullName>
    </submittedName>
</protein>
<comment type="caution">
    <text evidence="1">The sequence shown here is derived from an EMBL/GenBank/DDBJ whole genome shotgun (WGS) entry which is preliminary data.</text>
</comment>
<gene>
    <name evidence="1" type="ORF">DPMN_174804</name>
</gene>
<evidence type="ECO:0000313" key="2">
    <source>
        <dbReference type="Proteomes" id="UP000828390"/>
    </source>
</evidence>
<organism evidence="1 2">
    <name type="scientific">Dreissena polymorpha</name>
    <name type="common">Zebra mussel</name>
    <name type="synonym">Mytilus polymorpha</name>
    <dbReference type="NCBI Taxonomy" id="45954"/>
    <lineage>
        <taxon>Eukaryota</taxon>
        <taxon>Metazoa</taxon>
        <taxon>Spiralia</taxon>
        <taxon>Lophotrochozoa</taxon>
        <taxon>Mollusca</taxon>
        <taxon>Bivalvia</taxon>
        <taxon>Autobranchia</taxon>
        <taxon>Heteroconchia</taxon>
        <taxon>Euheterodonta</taxon>
        <taxon>Imparidentia</taxon>
        <taxon>Neoheterodontei</taxon>
        <taxon>Myida</taxon>
        <taxon>Dreissenoidea</taxon>
        <taxon>Dreissenidae</taxon>
        <taxon>Dreissena</taxon>
    </lineage>
</organism>
<reference evidence="1" key="2">
    <citation type="submission" date="2020-11" db="EMBL/GenBank/DDBJ databases">
        <authorList>
            <person name="McCartney M.A."/>
            <person name="Auch B."/>
            <person name="Kono T."/>
            <person name="Mallez S."/>
            <person name="Becker A."/>
            <person name="Gohl D.M."/>
            <person name="Silverstein K.A.T."/>
            <person name="Koren S."/>
            <person name="Bechman K.B."/>
            <person name="Herman A."/>
            <person name="Abrahante J.E."/>
            <person name="Garbe J."/>
        </authorList>
    </citation>
    <scope>NUCLEOTIDE SEQUENCE</scope>
    <source>
        <strain evidence="1">Duluth1</strain>
        <tissue evidence="1">Whole animal</tissue>
    </source>
</reference>
<dbReference type="EMBL" id="JAIWYP010000009">
    <property type="protein sequence ID" value="KAH3773443.1"/>
    <property type="molecule type" value="Genomic_DNA"/>
</dbReference>
<dbReference type="AlphaFoldDB" id="A0A9D4E620"/>
<sequence length="73" mass="8270">MENNGYLRGSHLQVESFPRPGLHDSRTLAAVLSTTRRGQIWAETPTKQVMLYISLEELKRTSTFVHEPACPSE</sequence>